<evidence type="ECO:0000256" key="12">
    <source>
        <dbReference type="ARBA" id="ARBA00049473"/>
    </source>
</evidence>
<evidence type="ECO:0000256" key="2">
    <source>
        <dbReference type="ARBA" id="ARBA00001936"/>
    </source>
</evidence>
<dbReference type="NCBIfam" id="TIGR00232">
    <property type="entry name" value="tktlase_bact"/>
    <property type="match status" value="1"/>
</dbReference>
<dbReference type="SUPFAM" id="SSF52922">
    <property type="entry name" value="TK C-terminal domain-like"/>
    <property type="match status" value="1"/>
</dbReference>
<dbReference type="InterPro" id="IPR029061">
    <property type="entry name" value="THDP-binding"/>
</dbReference>
<feature type="binding site" evidence="14">
    <location>
        <position position="302"/>
    </location>
    <ligand>
        <name>substrate</name>
    </ligand>
</feature>
<evidence type="ECO:0000256" key="10">
    <source>
        <dbReference type="ARBA" id="ARBA00022842"/>
    </source>
</evidence>
<dbReference type="Gene3D" id="3.40.50.970">
    <property type="match status" value="2"/>
</dbReference>
<accession>A0A8J5X8V1</accession>
<evidence type="ECO:0000256" key="15">
    <source>
        <dbReference type="PIRSR" id="PIRSR605478-3"/>
    </source>
</evidence>
<keyword evidence="11 15" id="KW-0786">Thiamine pyrophosphate</keyword>
<evidence type="ECO:0000313" key="21">
    <source>
        <dbReference type="EMBL" id="KAG8458625.1"/>
    </source>
</evidence>
<organism evidence="21 22">
    <name type="scientific">Diacronema lutheri</name>
    <name type="common">Unicellular marine alga</name>
    <name type="synonym">Monochrysis lutheri</name>
    <dbReference type="NCBI Taxonomy" id="2081491"/>
    <lineage>
        <taxon>Eukaryota</taxon>
        <taxon>Haptista</taxon>
        <taxon>Haptophyta</taxon>
        <taxon>Pavlovophyceae</taxon>
        <taxon>Pavlovales</taxon>
        <taxon>Pavlovaceae</taxon>
        <taxon>Diacronema</taxon>
    </lineage>
</organism>
<feature type="binding site" evidence="15">
    <location>
        <begin position="155"/>
        <end position="157"/>
    </location>
    <ligand>
        <name>thiamine diphosphate</name>
        <dbReference type="ChEBI" id="CHEBI:58937"/>
    </ligand>
</feature>
<feature type="chain" id="PRO_5035283140" description="Transketolase" evidence="19">
    <location>
        <begin position="19"/>
        <end position="697"/>
    </location>
</feature>
<dbReference type="Pfam" id="PF00456">
    <property type="entry name" value="Transketolase_N"/>
    <property type="match status" value="1"/>
</dbReference>
<feature type="site" description="Important for catalytic activity" evidence="17">
    <location>
        <position position="302"/>
    </location>
</feature>
<dbReference type="InterPro" id="IPR033247">
    <property type="entry name" value="Transketolase_fam"/>
</dbReference>
<dbReference type="InterPro" id="IPR020826">
    <property type="entry name" value="Transketolase_BS"/>
</dbReference>
<feature type="active site" description="Proton donor" evidence="13">
    <location>
        <position position="447"/>
    </location>
</feature>
<comment type="cofactor">
    <cofactor evidence="18">
        <name>Mg(2+)</name>
        <dbReference type="ChEBI" id="CHEBI:18420"/>
    </cofactor>
    <cofactor evidence="18">
        <name>Ca(2+)</name>
        <dbReference type="ChEBI" id="CHEBI:29108"/>
    </cofactor>
    <cofactor evidence="18">
        <name>Mn(2+)</name>
        <dbReference type="ChEBI" id="CHEBI:29035"/>
    </cofactor>
    <cofactor evidence="18">
        <name>Co(2+)</name>
        <dbReference type="ChEBI" id="CHEBI:48828"/>
    </cofactor>
    <text evidence="18">Binds 1 Mg(2+) ion per subunit. Can also utilize other divalent metal cations, such as Ca(2+), Mn(2+) and Co(2+).</text>
</comment>
<dbReference type="Pfam" id="PF02779">
    <property type="entry name" value="Transket_pyr"/>
    <property type="match status" value="1"/>
</dbReference>
<dbReference type="InterPro" id="IPR005478">
    <property type="entry name" value="Transketolase_bac-like"/>
</dbReference>
<dbReference type="SUPFAM" id="SSF52518">
    <property type="entry name" value="Thiamin diphosphate-binding fold (THDP-binding)"/>
    <property type="match status" value="2"/>
</dbReference>
<dbReference type="InterPro" id="IPR005475">
    <property type="entry name" value="Transketolase-like_Pyr-bd"/>
</dbReference>
<keyword evidence="10 16" id="KW-0460">Magnesium</keyword>
<comment type="similarity">
    <text evidence="4 18">Belongs to the transketolase family.</text>
</comment>
<comment type="cofactor">
    <cofactor evidence="1">
        <name>Ca(2+)</name>
        <dbReference type="ChEBI" id="CHEBI:29108"/>
    </cofactor>
</comment>
<evidence type="ECO:0000256" key="17">
    <source>
        <dbReference type="PIRSR" id="PIRSR605478-5"/>
    </source>
</evidence>
<feature type="site" description="Important for catalytic activity" evidence="17">
    <location>
        <position position="67"/>
    </location>
</feature>
<feature type="binding site" evidence="16">
    <location>
        <position position="196"/>
    </location>
    <ligand>
        <name>Mg(2+)</name>
        <dbReference type="ChEBI" id="CHEBI:18420"/>
    </ligand>
</feature>
<feature type="binding site" evidence="15">
    <location>
        <position position="302"/>
    </location>
    <ligand>
        <name>thiamine diphosphate</name>
        <dbReference type="ChEBI" id="CHEBI:58937"/>
    </ligand>
</feature>
<dbReference type="PANTHER" id="PTHR43522:SF10">
    <property type="entry name" value="TRANSKETOLASE"/>
    <property type="match status" value="1"/>
</dbReference>
<dbReference type="InterPro" id="IPR005474">
    <property type="entry name" value="Transketolase_N"/>
</dbReference>
<dbReference type="CDD" id="cd07033">
    <property type="entry name" value="TPP_PYR_DXS_TK_like"/>
    <property type="match status" value="1"/>
</dbReference>
<evidence type="ECO:0000256" key="3">
    <source>
        <dbReference type="ARBA" id="ARBA00001941"/>
    </source>
</evidence>
<dbReference type="PANTHER" id="PTHR43522">
    <property type="entry name" value="TRANSKETOLASE"/>
    <property type="match status" value="1"/>
</dbReference>
<dbReference type="PROSITE" id="PS00802">
    <property type="entry name" value="TRANSKETOLASE_2"/>
    <property type="match status" value="1"/>
</dbReference>
<feature type="binding site" evidence="15">
    <location>
        <position position="226"/>
    </location>
    <ligand>
        <name>thiamine diphosphate</name>
        <dbReference type="ChEBI" id="CHEBI:58937"/>
    </ligand>
</feature>
<dbReference type="FunFam" id="3.40.50.970:FF:000004">
    <property type="entry name" value="Transketolase"/>
    <property type="match status" value="1"/>
</dbReference>
<comment type="catalytic activity">
    <reaction evidence="12 18">
        <text>D-sedoheptulose 7-phosphate + D-glyceraldehyde 3-phosphate = aldehydo-D-ribose 5-phosphate + D-xylulose 5-phosphate</text>
        <dbReference type="Rhea" id="RHEA:10508"/>
        <dbReference type="ChEBI" id="CHEBI:57483"/>
        <dbReference type="ChEBI" id="CHEBI:57737"/>
        <dbReference type="ChEBI" id="CHEBI:58273"/>
        <dbReference type="ChEBI" id="CHEBI:59776"/>
        <dbReference type="EC" id="2.2.1.1"/>
    </reaction>
</comment>
<keyword evidence="19" id="KW-0732">Signal</keyword>
<feature type="binding site" evidence="15">
    <location>
        <position position="197"/>
    </location>
    <ligand>
        <name>thiamine diphosphate</name>
        <dbReference type="ChEBI" id="CHEBI:58937"/>
    </ligand>
</feature>
<dbReference type="GO" id="GO:0004802">
    <property type="term" value="F:transketolase activity"/>
    <property type="evidence" value="ECO:0007669"/>
    <property type="project" value="UniProtKB-EC"/>
</dbReference>
<comment type="cofactor">
    <cofactor evidence="15">
        <name>thiamine diphosphate</name>
        <dbReference type="ChEBI" id="CHEBI:58937"/>
    </cofactor>
    <text evidence="15">Binds 1 thiamine pyrophosphate per subunit. During the reaction, the substrate forms a covalent intermediate with the cofactor.</text>
</comment>
<comment type="cofactor">
    <cofactor evidence="2">
        <name>Mn(2+)</name>
        <dbReference type="ChEBI" id="CHEBI:29035"/>
    </cofactor>
</comment>
<dbReference type="CDD" id="cd02012">
    <property type="entry name" value="TPP_TK"/>
    <property type="match status" value="1"/>
</dbReference>
<feature type="binding site" evidence="15">
    <location>
        <position position="107"/>
    </location>
    <ligand>
        <name>thiamine diphosphate</name>
        <dbReference type="ChEBI" id="CHEBI:58937"/>
    </ligand>
</feature>
<dbReference type="FunFam" id="3.40.50.920:FF:000003">
    <property type="entry name" value="Transketolase"/>
    <property type="match status" value="1"/>
</dbReference>
<evidence type="ECO:0000256" key="1">
    <source>
        <dbReference type="ARBA" id="ARBA00001913"/>
    </source>
</evidence>
<feature type="binding site" evidence="14">
    <location>
        <position position="505"/>
    </location>
    <ligand>
        <name>substrate</name>
    </ligand>
</feature>
<feature type="domain" description="Transketolase-like pyrimidine-binding" evidence="20">
    <location>
        <begin position="390"/>
        <end position="561"/>
    </location>
</feature>
<keyword evidence="8 16" id="KW-0479">Metal-binding</keyword>
<feature type="binding site" evidence="14">
    <location>
        <position position="393"/>
    </location>
    <ligand>
        <name>substrate</name>
    </ligand>
</feature>
<dbReference type="InterPro" id="IPR009014">
    <property type="entry name" value="Transketo_C/PFOR_II"/>
</dbReference>
<dbReference type="OrthoDB" id="10267175at2759"/>
<keyword evidence="9 18" id="KW-0106">Calcium</keyword>
<dbReference type="EC" id="2.2.1.1" evidence="6 18"/>
<comment type="subunit">
    <text evidence="5 18">Homodimer.</text>
</comment>
<comment type="caution">
    <text evidence="21">The sequence shown here is derived from an EMBL/GenBank/DDBJ whole genome shotgun (WGS) entry which is preliminary data.</text>
</comment>
<feature type="binding site" evidence="16">
    <location>
        <position position="228"/>
    </location>
    <ligand>
        <name>Mg(2+)</name>
        <dbReference type="ChEBI" id="CHEBI:18420"/>
    </ligand>
</feature>
<comment type="function">
    <text evidence="18">Catalyzes the transfer of a two-carbon ketol group from a ketose donor to an aldose acceptor, via a covalent intermediate with the cofactor thiamine pyrophosphate.</text>
</comment>
<dbReference type="AlphaFoldDB" id="A0A8J5X8V1"/>
<feature type="binding site" evidence="14">
    <location>
        <position position="420"/>
    </location>
    <ligand>
        <name>substrate</name>
    </ligand>
</feature>
<comment type="cofactor">
    <cofactor evidence="16">
        <name>Mg(2+)</name>
        <dbReference type="ChEBI" id="CHEBI:18420"/>
    </cofactor>
    <text evidence="16">Binds 1 Mg(2+) ion per subunit. Can also utilize other divalent metal cations, such as Ca(2+), Mn(2+) and Co(2+).</text>
</comment>
<dbReference type="SMART" id="SM00861">
    <property type="entry name" value="Transket_pyr"/>
    <property type="match status" value="1"/>
</dbReference>
<evidence type="ECO:0000256" key="19">
    <source>
        <dbReference type="SAM" id="SignalP"/>
    </source>
</evidence>
<evidence type="ECO:0000256" key="6">
    <source>
        <dbReference type="ARBA" id="ARBA00013152"/>
    </source>
</evidence>
<evidence type="ECO:0000256" key="13">
    <source>
        <dbReference type="PIRSR" id="PIRSR605478-1"/>
    </source>
</evidence>
<name>A0A8J5X8V1_DIALT</name>
<dbReference type="InterPro" id="IPR049557">
    <property type="entry name" value="Transketolase_CS"/>
</dbReference>
<evidence type="ECO:0000256" key="11">
    <source>
        <dbReference type="ARBA" id="ARBA00023052"/>
    </source>
</evidence>
<dbReference type="GO" id="GO:0005829">
    <property type="term" value="C:cytosol"/>
    <property type="evidence" value="ECO:0007669"/>
    <property type="project" value="TreeGrafter"/>
</dbReference>
<feature type="binding site" evidence="15">
    <location>
        <position position="473"/>
    </location>
    <ligand>
        <name>thiamine diphosphate</name>
        <dbReference type="ChEBI" id="CHEBI:58937"/>
    </ligand>
</feature>
<dbReference type="Proteomes" id="UP000751190">
    <property type="component" value="Unassembled WGS sequence"/>
</dbReference>
<keyword evidence="7 18" id="KW-0808">Transferase</keyword>
<reference evidence="21" key="1">
    <citation type="submission" date="2021-05" db="EMBL/GenBank/DDBJ databases">
        <title>The genome of the haptophyte Pavlova lutheri (Diacronema luteri, Pavlovales) - a model for lipid biosynthesis in eukaryotic algae.</title>
        <authorList>
            <person name="Hulatt C.J."/>
            <person name="Posewitz M.C."/>
        </authorList>
    </citation>
    <scope>NUCLEOTIDE SEQUENCE</scope>
    <source>
        <strain evidence="21">NIVA-4/92</strain>
    </source>
</reference>
<protein>
    <recommendedName>
        <fullName evidence="6 18">Transketolase</fullName>
        <ecNumber evidence="6 18">2.2.1.1</ecNumber>
    </recommendedName>
</protein>
<sequence length="697" mass="74623">MWTSVVLAALSFSAPVSRVGHTKVVRTRADVRASTATLVTNEVALARAADESRGLSMDSIAAAHSGHLGLPLGAAEVGAVLFGQEMTFNPEDPKWLNRDRFVLSAGHGSMFLYSWLHMTGYNLPLEEVKNFRQLDSLTPGHPEFGHTEGVEATTGPLGTGVSNAVGMAMAAKMAAANYNTKEHAIFDHHVFALCGDGCLQEGVSFEGISIAGHEKLDNLILLYDSNKVTLDKMADVTQSEDHAARFKAMGWDVYDVDGHDMSQLAKAVQDAKKNDNGKPKLIICNTIIAKGIDEVAGTCAGHGEAGVAFTAASRAKLGLPEEKWYVSPDTKAFFATRTSELKAQYKAWNDKFAAWKAANADKAKMLQMAVNQEVPADLLSQIPVFKPGKYATRNAGATVLQPVAKAIPYYVSGSADLHGSTKNLIKDGGDVSSKNWAGRNLYYGIREHGMGAIMNGFAYYGLNKISGATFLVFCDYLRGALRVAALTHLPVTYILTHDSIGVGEDGPTHQPVEAVSALRVIPNMDVIRPADAEETAGAFVQSVTRTDGPTALILSRQDLPTLDDIPVDVRRTGVMKGAYIAVKETSALEKIIIASGSEVHLAVDVAKKLGGGIRVVSMPSMEIFERQPDAYKKEVLPPSCTKRVAVEAGVTAHWYKYVGLEGKVLGTDSFGLSAPGNLVFDKFGINAAGVEKLVKSI</sequence>
<feature type="binding site" evidence="14">
    <location>
        <position position="67"/>
    </location>
    <ligand>
        <name>substrate</name>
    </ligand>
</feature>
<evidence type="ECO:0000256" key="8">
    <source>
        <dbReference type="ARBA" id="ARBA00022723"/>
    </source>
</evidence>
<proteinExistence type="inferred from homology"/>
<dbReference type="FunFam" id="3.40.50.970:FF:000045">
    <property type="entry name" value="Transketolase"/>
    <property type="match status" value="1"/>
</dbReference>
<evidence type="ECO:0000313" key="22">
    <source>
        <dbReference type="Proteomes" id="UP000751190"/>
    </source>
</evidence>
<evidence type="ECO:0000259" key="20">
    <source>
        <dbReference type="SMART" id="SM00861"/>
    </source>
</evidence>
<dbReference type="InterPro" id="IPR055152">
    <property type="entry name" value="Transketolase-like_C_2"/>
</dbReference>
<evidence type="ECO:0000256" key="16">
    <source>
        <dbReference type="PIRSR" id="PIRSR605478-4"/>
    </source>
</evidence>
<evidence type="ECO:0000256" key="7">
    <source>
        <dbReference type="ARBA" id="ARBA00022679"/>
    </source>
</evidence>
<gene>
    <name evidence="21" type="ORF">KFE25_008422</name>
</gene>
<dbReference type="Gene3D" id="3.40.50.920">
    <property type="match status" value="1"/>
</dbReference>
<dbReference type="Pfam" id="PF22613">
    <property type="entry name" value="Transketolase_C_1"/>
    <property type="match status" value="1"/>
</dbReference>
<evidence type="ECO:0000256" key="5">
    <source>
        <dbReference type="ARBA" id="ARBA00011738"/>
    </source>
</evidence>
<evidence type="ECO:0000256" key="4">
    <source>
        <dbReference type="ARBA" id="ARBA00007131"/>
    </source>
</evidence>
<feature type="binding site" evidence="14">
    <location>
        <position position="497"/>
    </location>
    <ligand>
        <name>substrate</name>
    </ligand>
</feature>
<feature type="binding site" evidence="14">
    <location>
        <position position="556"/>
    </location>
    <ligand>
        <name>substrate</name>
    </ligand>
</feature>
<dbReference type="OMA" id="EWTTGNL"/>
<keyword evidence="22" id="KW-1185">Reference proteome</keyword>
<feature type="binding site" evidence="16">
    <location>
        <position position="226"/>
    </location>
    <ligand>
        <name>Mg(2+)</name>
        <dbReference type="ChEBI" id="CHEBI:18420"/>
    </ligand>
</feature>
<dbReference type="EMBL" id="JAGTXO010000049">
    <property type="protein sequence ID" value="KAG8458625.1"/>
    <property type="molecule type" value="Genomic_DNA"/>
</dbReference>
<dbReference type="GO" id="GO:0006098">
    <property type="term" value="P:pentose-phosphate shunt"/>
    <property type="evidence" value="ECO:0007669"/>
    <property type="project" value="TreeGrafter"/>
</dbReference>
<feature type="binding site" evidence="14">
    <location>
        <position position="509"/>
    </location>
    <ligand>
        <name>substrate</name>
    </ligand>
</feature>
<evidence type="ECO:0000256" key="14">
    <source>
        <dbReference type="PIRSR" id="PIRSR605478-2"/>
    </source>
</evidence>
<comment type="cofactor">
    <cofactor evidence="3">
        <name>Co(2+)</name>
        <dbReference type="ChEBI" id="CHEBI:48828"/>
    </cofactor>
</comment>
<dbReference type="GO" id="GO:0046872">
    <property type="term" value="F:metal ion binding"/>
    <property type="evidence" value="ECO:0007669"/>
    <property type="project" value="UniProtKB-KW"/>
</dbReference>
<evidence type="ECO:0000256" key="9">
    <source>
        <dbReference type="ARBA" id="ARBA00022837"/>
    </source>
</evidence>
<dbReference type="PROSITE" id="PS00801">
    <property type="entry name" value="TRANSKETOLASE_1"/>
    <property type="match status" value="1"/>
</dbReference>
<evidence type="ECO:0000256" key="18">
    <source>
        <dbReference type="RuleBase" id="RU004996"/>
    </source>
</evidence>
<feature type="signal peptide" evidence="19">
    <location>
        <begin position="1"/>
        <end position="18"/>
    </location>
</feature>